<dbReference type="InParanoid" id="A0A2J7RJ08"/>
<accession>A0A2J7RJ08</accession>
<feature type="compositionally biased region" description="Pro residues" evidence="1">
    <location>
        <begin position="562"/>
        <end position="574"/>
    </location>
</feature>
<dbReference type="FunCoup" id="A0A2J7RJ08">
    <property type="interactions" value="31"/>
</dbReference>
<keyword evidence="3" id="KW-1185">Reference proteome</keyword>
<feature type="region of interest" description="Disordered" evidence="1">
    <location>
        <begin position="196"/>
        <end position="406"/>
    </location>
</feature>
<dbReference type="Proteomes" id="UP000235965">
    <property type="component" value="Unassembled WGS sequence"/>
</dbReference>
<feature type="compositionally biased region" description="Basic and acidic residues" evidence="1">
    <location>
        <begin position="304"/>
        <end position="323"/>
    </location>
</feature>
<feature type="region of interest" description="Disordered" evidence="1">
    <location>
        <begin position="90"/>
        <end position="109"/>
    </location>
</feature>
<feature type="compositionally biased region" description="Polar residues" evidence="1">
    <location>
        <begin position="372"/>
        <end position="388"/>
    </location>
</feature>
<feature type="compositionally biased region" description="Low complexity" evidence="1">
    <location>
        <begin position="536"/>
        <end position="561"/>
    </location>
</feature>
<evidence type="ECO:0000256" key="1">
    <source>
        <dbReference type="SAM" id="MobiDB-lite"/>
    </source>
</evidence>
<feature type="region of interest" description="Disordered" evidence="1">
    <location>
        <begin position="1"/>
        <end position="20"/>
    </location>
</feature>
<evidence type="ECO:0000313" key="2">
    <source>
        <dbReference type="EMBL" id="PNF40819.1"/>
    </source>
</evidence>
<feature type="compositionally biased region" description="Low complexity" evidence="1">
    <location>
        <begin position="205"/>
        <end position="220"/>
    </location>
</feature>
<dbReference type="AlphaFoldDB" id="A0A2J7RJ08"/>
<evidence type="ECO:0000313" key="3">
    <source>
        <dbReference type="Proteomes" id="UP000235965"/>
    </source>
</evidence>
<dbReference type="PANTHER" id="PTHR41156:SF1">
    <property type="entry name" value="ZASP-LIKE MOTIF DOMAIN-CONTAINING PROTEIN"/>
    <property type="match status" value="1"/>
</dbReference>
<sequence length="723" mass="78380">MASSSSTVRQTVTTTVQQNPSLDNNLDALLEDLQTSVSRPPSSAAVNGITIPGSTQTYREVTTRTIQHDGAPGYQVQYLSAANPTTVVSERASSPGVELLQQQQQGGGSMTTYKTLSYKYNTSTNTTQPISGLLVDGSSVSSSDPTSDARLQQNLNELDSLLVDLHQAQKAGFGTDQGGVVSTSVTSTQNIDQGLLEPVDHSTPTRQHAQQVTRVVQQRTYTDVGGTSPSPGRYQNEPPSSPRLQPKRSSSTQRELMYGTVDTQHRPARSPSPMRHPDPSPRVAHRSVVQKDTYYESKGSSTPKQERYRDKSPTNRRLQKELYYETSKSSTPIPPSPQHDRYRETSPPSQRRGTSPVRPLNQSPPDLYTGQPAGSSSRITTVRTYNYNNTGNSGPSPVPPVSHSTAPLPCPTPRYTDHSTQVVELTPSPSPVINYSPAPQTSSGTKVTTTVRTYTYEHPGQPGINHTYPPGTNQSYQTGTAPQYLPGTNQPHPPGTVQSYSENYSPTEHPSERTLTYQVSPREKEPLTEPPPTVITYKYSSHSSHSTSSKFPTQPEEQQPLLPRPFPTPSPTPAPNTNSQPPKRLDDLMASFSDTESTHHYPTEKHTHQSPPPYAEGINGVAVVTPTPNATAKTALSAAVTTSAAVKDRPKTKNITGPPVYYPPGVELFAKKEESLATQGKKESGRYEYEYGKDSKSKSSSSGGAAVVPVCLPLCCAMPCVIM</sequence>
<dbReference type="EMBL" id="NEVH01003009">
    <property type="protein sequence ID" value="PNF40819.1"/>
    <property type="molecule type" value="Genomic_DNA"/>
</dbReference>
<organism evidence="2 3">
    <name type="scientific">Cryptotermes secundus</name>
    <dbReference type="NCBI Taxonomy" id="105785"/>
    <lineage>
        <taxon>Eukaryota</taxon>
        <taxon>Metazoa</taxon>
        <taxon>Ecdysozoa</taxon>
        <taxon>Arthropoda</taxon>
        <taxon>Hexapoda</taxon>
        <taxon>Insecta</taxon>
        <taxon>Pterygota</taxon>
        <taxon>Neoptera</taxon>
        <taxon>Polyneoptera</taxon>
        <taxon>Dictyoptera</taxon>
        <taxon>Blattodea</taxon>
        <taxon>Blattoidea</taxon>
        <taxon>Termitoidae</taxon>
        <taxon>Kalotermitidae</taxon>
        <taxon>Cryptotermitinae</taxon>
        <taxon>Cryptotermes</taxon>
    </lineage>
</organism>
<feature type="compositionally biased region" description="Basic and acidic residues" evidence="1">
    <location>
        <begin position="676"/>
        <end position="697"/>
    </location>
</feature>
<dbReference type="OrthoDB" id="6372047at2759"/>
<feature type="region of interest" description="Disordered" evidence="1">
    <location>
        <begin position="457"/>
        <end position="586"/>
    </location>
</feature>
<reference evidence="2 3" key="1">
    <citation type="submission" date="2017-12" db="EMBL/GenBank/DDBJ databases">
        <title>Hemimetabolous genomes reveal molecular basis of termite eusociality.</title>
        <authorList>
            <person name="Harrison M.C."/>
            <person name="Jongepier E."/>
            <person name="Robertson H.M."/>
            <person name="Arning N."/>
            <person name="Bitard-Feildel T."/>
            <person name="Chao H."/>
            <person name="Childers C.P."/>
            <person name="Dinh H."/>
            <person name="Doddapaneni H."/>
            <person name="Dugan S."/>
            <person name="Gowin J."/>
            <person name="Greiner C."/>
            <person name="Han Y."/>
            <person name="Hu H."/>
            <person name="Hughes D.S.T."/>
            <person name="Huylmans A.-K."/>
            <person name="Kemena C."/>
            <person name="Kremer L.P.M."/>
            <person name="Lee S.L."/>
            <person name="Lopez-Ezquerra A."/>
            <person name="Mallet L."/>
            <person name="Monroy-Kuhn J.M."/>
            <person name="Moser A."/>
            <person name="Murali S.C."/>
            <person name="Muzny D.M."/>
            <person name="Otani S."/>
            <person name="Piulachs M.-D."/>
            <person name="Poelchau M."/>
            <person name="Qu J."/>
            <person name="Schaub F."/>
            <person name="Wada-Katsumata A."/>
            <person name="Worley K.C."/>
            <person name="Xie Q."/>
            <person name="Ylla G."/>
            <person name="Poulsen M."/>
            <person name="Gibbs R.A."/>
            <person name="Schal C."/>
            <person name="Richards S."/>
            <person name="Belles X."/>
            <person name="Korb J."/>
            <person name="Bornberg-Bauer E."/>
        </authorList>
    </citation>
    <scope>NUCLEOTIDE SEQUENCE [LARGE SCALE GENOMIC DNA]</scope>
    <source>
        <tissue evidence="2">Whole body</tissue>
    </source>
</reference>
<protein>
    <submittedName>
        <fullName evidence="2">Uncharacterized protein</fullName>
    </submittedName>
</protein>
<dbReference type="PANTHER" id="PTHR41156">
    <property type="entry name" value="AGAP006184-PA"/>
    <property type="match status" value="1"/>
</dbReference>
<name>A0A2J7RJ08_9NEOP</name>
<feature type="compositionally biased region" description="Low complexity" evidence="1">
    <location>
        <begin position="389"/>
        <end position="405"/>
    </location>
</feature>
<gene>
    <name evidence="2" type="ORF">B7P43_G16586</name>
</gene>
<proteinExistence type="predicted"/>
<feature type="region of interest" description="Disordered" evidence="1">
    <location>
        <begin position="676"/>
        <end position="705"/>
    </location>
</feature>
<comment type="caution">
    <text evidence="2">The sequence shown here is derived from an EMBL/GenBank/DDBJ whole genome shotgun (WGS) entry which is preliminary data.</text>
</comment>
<feature type="compositionally biased region" description="Polar residues" evidence="1">
    <location>
        <begin position="470"/>
        <end position="519"/>
    </location>
</feature>